<evidence type="ECO:0000256" key="10">
    <source>
        <dbReference type="ARBA" id="ARBA00022833"/>
    </source>
</evidence>
<organism evidence="11 12">
    <name type="scientific">Blattamonas nauphoetae</name>
    <dbReference type="NCBI Taxonomy" id="2049346"/>
    <lineage>
        <taxon>Eukaryota</taxon>
        <taxon>Metamonada</taxon>
        <taxon>Preaxostyla</taxon>
        <taxon>Oxymonadida</taxon>
        <taxon>Blattamonas</taxon>
    </lineage>
</organism>
<evidence type="ECO:0000313" key="12">
    <source>
        <dbReference type="Proteomes" id="UP001281761"/>
    </source>
</evidence>
<dbReference type="InterPro" id="IPR047151">
    <property type="entry name" value="RNZ2-like"/>
</dbReference>
<keyword evidence="12" id="KW-1185">Reference proteome</keyword>
<dbReference type="EMBL" id="JARBJD010000020">
    <property type="protein sequence ID" value="KAK2960816.1"/>
    <property type="molecule type" value="Genomic_DNA"/>
</dbReference>
<evidence type="ECO:0000256" key="6">
    <source>
        <dbReference type="ARBA" id="ARBA00022722"/>
    </source>
</evidence>
<evidence type="ECO:0000256" key="1">
    <source>
        <dbReference type="ARBA" id="ARBA00000402"/>
    </source>
</evidence>
<name>A0ABQ9YAX4_9EUKA</name>
<evidence type="ECO:0000256" key="4">
    <source>
        <dbReference type="ARBA" id="ARBA00012477"/>
    </source>
</evidence>
<reference evidence="11 12" key="1">
    <citation type="journal article" date="2022" name="bioRxiv">
        <title>Genomics of Preaxostyla Flagellates Illuminates Evolutionary Transitions and the Path Towards Mitochondrial Loss.</title>
        <authorList>
            <person name="Novak L.V.F."/>
            <person name="Treitli S.C."/>
            <person name="Pyrih J."/>
            <person name="Halakuc P."/>
            <person name="Pipaliya S.V."/>
            <person name="Vacek V."/>
            <person name="Brzon O."/>
            <person name="Soukal P."/>
            <person name="Eme L."/>
            <person name="Dacks J.B."/>
            <person name="Karnkowska A."/>
            <person name="Elias M."/>
            <person name="Hampl V."/>
        </authorList>
    </citation>
    <scope>NUCLEOTIDE SEQUENCE [LARGE SCALE GENOMIC DNA]</scope>
    <source>
        <strain evidence="11">NAU3</strain>
        <tissue evidence="11">Gut</tissue>
    </source>
</reference>
<dbReference type="PANTHER" id="PTHR12553:SF49">
    <property type="entry name" value="ZINC PHOSPHODIESTERASE ELAC PROTEIN 2"/>
    <property type="match status" value="1"/>
</dbReference>
<dbReference type="InterPro" id="IPR036866">
    <property type="entry name" value="RibonucZ/Hydroxyglut_hydro"/>
</dbReference>
<keyword evidence="9 11" id="KW-0378">Hydrolase</keyword>
<comment type="caution">
    <text evidence="11">The sequence shown here is derived from an EMBL/GenBank/DDBJ whole genome shotgun (WGS) entry which is preliminary data.</text>
</comment>
<evidence type="ECO:0000256" key="8">
    <source>
        <dbReference type="ARBA" id="ARBA00022759"/>
    </source>
</evidence>
<dbReference type="EC" id="3.1.26.11" evidence="4"/>
<comment type="catalytic activity">
    <reaction evidence="1">
        <text>Endonucleolytic cleavage of RNA, removing extra 3' nucleotides from tRNA precursor, generating 3' termini of tRNAs. A 3'-hydroxy group is left at the tRNA terminus and a 5'-phosphoryl group is left at the trailer molecule.</text>
        <dbReference type="EC" id="3.1.26.11"/>
    </reaction>
</comment>
<keyword evidence="6" id="KW-0540">Nuclease</keyword>
<evidence type="ECO:0000256" key="5">
    <source>
        <dbReference type="ARBA" id="ARBA00022694"/>
    </source>
</evidence>
<proteinExistence type="inferred from homology"/>
<keyword evidence="10" id="KW-0862">Zinc</keyword>
<comment type="similarity">
    <text evidence="3">Belongs to the RNase Z family.</text>
</comment>
<dbReference type="PANTHER" id="PTHR12553">
    <property type="entry name" value="ZINC PHOSPHODIESTERASE ELAC PROTEIN 2"/>
    <property type="match status" value="1"/>
</dbReference>
<keyword evidence="7" id="KW-0479">Metal-binding</keyword>
<gene>
    <name evidence="11" type="ORF">BLNAU_4213</name>
</gene>
<dbReference type="Gene3D" id="3.60.15.10">
    <property type="entry name" value="Ribonuclease Z/Hydroxyacylglutathione hydrolase-like"/>
    <property type="match status" value="2"/>
</dbReference>
<protein>
    <recommendedName>
        <fullName evidence="4">ribonuclease Z</fullName>
        <ecNumber evidence="4">3.1.26.11</ecNumber>
    </recommendedName>
</protein>
<evidence type="ECO:0000256" key="7">
    <source>
        <dbReference type="ARBA" id="ARBA00022723"/>
    </source>
</evidence>
<evidence type="ECO:0000256" key="3">
    <source>
        <dbReference type="ARBA" id="ARBA00007823"/>
    </source>
</evidence>
<comment type="cofactor">
    <cofactor evidence="2">
        <name>Zn(2+)</name>
        <dbReference type="ChEBI" id="CHEBI:29105"/>
    </cofactor>
</comment>
<evidence type="ECO:0000256" key="2">
    <source>
        <dbReference type="ARBA" id="ARBA00001947"/>
    </source>
</evidence>
<accession>A0ABQ9YAX4</accession>
<dbReference type="GO" id="GO:0042781">
    <property type="term" value="F:3'-tRNA processing endoribonuclease activity"/>
    <property type="evidence" value="ECO:0007669"/>
    <property type="project" value="UniProtKB-EC"/>
</dbReference>
<dbReference type="Proteomes" id="UP001281761">
    <property type="component" value="Unassembled WGS sequence"/>
</dbReference>
<keyword evidence="8" id="KW-0255">Endonuclease</keyword>
<sequence>MFSETKEICAQKKDHTVKPISITDPAPNATPVPRQTICYFIDPSPRAGSLSVKKAQEAGITDKRLFGSLQRGVDVTLPDGRTVFAKDVTDAAQSISSVLVVDCPHESYFPSFFESFSLQNPDSFLSKRLRHDTGRQNLSMECVIVHFTPTRVFVMEEYQNWMWGLTRSQQDSTNTCTFQHLVLNTLCPSINPLSTNNLLHNTLSLVDPAVYPPLFSEEETDTQSSDCQHPLIAGFEHTNLQTFRDDRTGMYFLEKRTESRDRGQKECQGVDLTIHSNAAILAQPGQKIELKTLSEKELVGMKNQRTQTKLKEFFSDSPSSPDCPLLPPAILSRFEIFQISVGGRQFAVDMTNAMQHALSDPLRSKRISPSMLTWLEHSHRPIPSTHPDMHSALPALESENVAAADELARVLVFGSGGGFPRKDRNVESLLVDFSSRRLLSQLEEGREVEDVVIERPFSFMLDCGENTAGQLGRYYSGILANQDRQKEIQKGDGGIRRETVSHIHARQMRQQKFADAMLKSVTTSFISHFHPDHTNGLWPLLAHRHSLRPTTPFTIIGPWKILLWLKFQCLFWPAPFDFIWTMPLTPRMPIADPHPPKLEEENMDVFVRSLNHRYVFTRQRMEGEDGRNDPTTFINTHALKNRKQKFSVHHPVSLPHPTFLIPPTDSFQGPELFLPTLFDTIFPNHSIVRMCFPHTRHPTRGNAGFVADFCVPLSSSSSSPQTSQNPPSAMFRIAYSGDNVTNDHFNSETIFSTVLIHEATFINGDYDGRDDPHHSTLAQSIVRTGESCQPDLLLLTHFSRRTPKSVSFADVVEGNEEFRREYGDGGPVKIDDGLDVSLSTDFETVVIKRPEQSEGIGLVSLHHSTVTRSFCELLDVQSRLRPPEKSRTRKENT</sequence>
<evidence type="ECO:0000256" key="9">
    <source>
        <dbReference type="ARBA" id="ARBA00022801"/>
    </source>
</evidence>
<keyword evidence="5" id="KW-0819">tRNA processing</keyword>
<evidence type="ECO:0000313" key="11">
    <source>
        <dbReference type="EMBL" id="KAK2960816.1"/>
    </source>
</evidence>
<dbReference type="SUPFAM" id="SSF56281">
    <property type="entry name" value="Metallo-hydrolase/oxidoreductase"/>
    <property type="match status" value="1"/>
</dbReference>